<dbReference type="GO" id="GO:0005524">
    <property type="term" value="F:ATP binding"/>
    <property type="evidence" value="ECO:0007669"/>
    <property type="project" value="UniProtKB-UniRule"/>
</dbReference>
<name>A0A2C9WJC2_MANES</name>
<evidence type="ECO:0000256" key="3">
    <source>
        <dbReference type="ARBA" id="ARBA00022679"/>
    </source>
</evidence>
<dbReference type="InterPro" id="IPR017441">
    <property type="entry name" value="Protein_kinase_ATP_BS"/>
</dbReference>
<keyword evidence="7" id="KW-0418">Kinase</keyword>
<feature type="region of interest" description="Disordered" evidence="13">
    <location>
        <begin position="928"/>
        <end position="961"/>
    </location>
</feature>
<keyword evidence="9 14" id="KW-1133">Transmembrane helix</keyword>
<organism evidence="16 17">
    <name type="scientific">Manihot esculenta</name>
    <name type="common">Cassava</name>
    <name type="synonym">Jatropha manihot</name>
    <dbReference type="NCBI Taxonomy" id="3983"/>
    <lineage>
        <taxon>Eukaryota</taxon>
        <taxon>Viridiplantae</taxon>
        <taxon>Streptophyta</taxon>
        <taxon>Embryophyta</taxon>
        <taxon>Tracheophyta</taxon>
        <taxon>Spermatophyta</taxon>
        <taxon>Magnoliopsida</taxon>
        <taxon>eudicotyledons</taxon>
        <taxon>Gunneridae</taxon>
        <taxon>Pentapetalae</taxon>
        <taxon>rosids</taxon>
        <taxon>fabids</taxon>
        <taxon>Malpighiales</taxon>
        <taxon>Euphorbiaceae</taxon>
        <taxon>Crotonoideae</taxon>
        <taxon>Manihoteae</taxon>
        <taxon>Manihot</taxon>
    </lineage>
</organism>
<keyword evidence="2" id="KW-0723">Serine/threonine-protein kinase</keyword>
<sequence length="961" mass="107148">MHFSFYCLIIAIQCCFFCFKIDSKAAIADPRRYSPKQASFSLSKSAPTLSISTLTVSAQFQLILILLFLSISLPFSVSTKFSMLILCKSYVDHFSIFFFLFIVVKFLSVSVSGDTFSPADNILVDCGASGNSTSLDGRQWTGDVGSKFISSFGSIDTSSASKALDLSTSGHPVPYRTVRVFRSELKYTFHVRSGQKFIRLYFNPTSVQELNHGSKACFNVTIGPFTLLSNFSLSSFADSFVKEFCMNVGENQVLDVTFRPDTSTAAYGSISGIEIVSMPTNLYYTGTGHALGQYLQNYTALEMIHRLNIGGSSIFPVNDSGMFRSWTEDSDFVLNLPSTQKFTSTTTRINFTAIPSYAAPRVLFQTARSTGKGMSLTWKLTVDSGFKYLVRLHFCELQQNIKRGDREFQIFIANRLTEPSADIIRWAGGTGIPVLRDYTVRMSNLNQLSVVLHPKGKSEPILNGLELFKINNTDGNLCGHNTKPLIAAVIPRPTDKPGKKSKNMKTKIILVAGGVTTVVIIVLLIVGFTICWHLKRARFREDNMKPLPEGICRLFTAEEIRNASNNFDRDLVIGDGGFGRVFKGNIDSENTPVAIKALKPTSTQGSREFWAEIEMLSKLRHPHLVSLVGYCNDERLMILVYDYMAQGTLRDHLYHTHNPPLSWKQRLEICIGAAHGIKYLHTGAEHSIIHRDIKSSNILLDEKWVPKVSDFGLSRLGPTSMSRSHVTTDVKGTFGYLDPEYYLTNHLSVKSDVYSFGVLLFEVLCARPAVDIRLEEEQHSLVQWARKHVKEGTLDQMIDPNLRGEIAPESLKVYSTIAVKCLRDQRNERPTMSKVLKKLEHALRLQECVDAAAEEGSMHSEQSSLRGSSSHSGLIVHSCPAIWQKSPREPCRFFSDRARVNNKRAKPASLRGLRGLVFAILGYRSLQRDKGHSPGSSTCEPDLTSEKMLIEITAPPPPADQ</sequence>
<keyword evidence="6 12" id="KW-0547">Nucleotide-binding</keyword>
<dbReference type="OrthoDB" id="4062651at2759"/>
<evidence type="ECO:0000256" key="13">
    <source>
        <dbReference type="SAM" id="MobiDB-lite"/>
    </source>
</evidence>
<dbReference type="PANTHER" id="PTHR34590">
    <property type="entry name" value="OS03G0124300 PROTEIN-RELATED"/>
    <property type="match status" value="1"/>
</dbReference>
<dbReference type="InterPro" id="IPR001245">
    <property type="entry name" value="Ser-Thr/Tyr_kinase_cat_dom"/>
</dbReference>
<evidence type="ECO:0000259" key="15">
    <source>
        <dbReference type="PROSITE" id="PS50011"/>
    </source>
</evidence>
<evidence type="ECO:0000256" key="7">
    <source>
        <dbReference type="ARBA" id="ARBA00022777"/>
    </source>
</evidence>
<evidence type="ECO:0000256" key="11">
    <source>
        <dbReference type="ARBA" id="ARBA00023180"/>
    </source>
</evidence>
<evidence type="ECO:0000256" key="5">
    <source>
        <dbReference type="ARBA" id="ARBA00022729"/>
    </source>
</evidence>
<evidence type="ECO:0000256" key="14">
    <source>
        <dbReference type="SAM" id="Phobius"/>
    </source>
</evidence>
<accession>A0A2C9WJC2</accession>
<keyword evidence="11" id="KW-0325">Glycoprotein</keyword>
<dbReference type="SMART" id="SM00220">
    <property type="entry name" value="S_TKc"/>
    <property type="match status" value="1"/>
</dbReference>
<dbReference type="PROSITE" id="PS00108">
    <property type="entry name" value="PROTEIN_KINASE_ST"/>
    <property type="match status" value="1"/>
</dbReference>
<evidence type="ECO:0000313" key="16">
    <source>
        <dbReference type="EMBL" id="OAY60210.1"/>
    </source>
</evidence>
<dbReference type="PROSITE" id="PS00107">
    <property type="entry name" value="PROTEIN_KINASE_ATP"/>
    <property type="match status" value="1"/>
</dbReference>
<dbReference type="CDD" id="cd14066">
    <property type="entry name" value="STKc_IRAK"/>
    <property type="match status" value="1"/>
</dbReference>
<evidence type="ECO:0000256" key="12">
    <source>
        <dbReference type="PROSITE-ProRule" id="PRU10141"/>
    </source>
</evidence>
<gene>
    <name evidence="16" type="ORF">MANES_01G094800v8</name>
</gene>
<dbReference type="Proteomes" id="UP000091857">
    <property type="component" value="Chromosome 1"/>
</dbReference>
<keyword evidence="4 14" id="KW-0812">Transmembrane</keyword>
<dbReference type="InterPro" id="IPR008271">
    <property type="entry name" value="Ser/Thr_kinase_AS"/>
</dbReference>
<dbReference type="EMBL" id="CM004387">
    <property type="protein sequence ID" value="OAY60210.1"/>
    <property type="molecule type" value="Genomic_DNA"/>
</dbReference>
<dbReference type="InterPro" id="IPR000719">
    <property type="entry name" value="Prot_kinase_dom"/>
</dbReference>
<dbReference type="InterPro" id="IPR024788">
    <property type="entry name" value="Malectin-like_Carb-bd_dom"/>
</dbReference>
<dbReference type="InterPro" id="IPR045272">
    <property type="entry name" value="ANXUR1/2-like"/>
</dbReference>
<evidence type="ECO:0000256" key="4">
    <source>
        <dbReference type="ARBA" id="ARBA00022692"/>
    </source>
</evidence>
<evidence type="ECO:0000313" key="17">
    <source>
        <dbReference type="Proteomes" id="UP000091857"/>
    </source>
</evidence>
<keyword evidence="5" id="KW-0732">Signal</keyword>
<dbReference type="PANTHER" id="PTHR34590:SF5">
    <property type="entry name" value="OS04G0586500 PROTEIN"/>
    <property type="match status" value="1"/>
</dbReference>
<dbReference type="GO" id="GO:0004672">
    <property type="term" value="F:protein kinase activity"/>
    <property type="evidence" value="ECO:0000318"/>
    <property type="project" value="GO_Central"/>
</dbReference>
<dbReference type="GO" id="GO:0005886">
    <property type="term" value="C:plasma membrane"/>
    <property type="evidence" value="ECO:0000318"/>
    <property type="project" value="GO_Central"/>
</dbReference>
<feature type="binding site" evidence="12">
    <location>
        <position position="596"/>
    </location>
    <ligand>
        <name>ATP</name>
        <dbReference type="ChEBI" id="CHEBI:30616"/>
    </ligand>
</feature>
<dbReference type="GO" id="GO:0004714">
    <property type="term" value="F:transmembrane receptor protein tyrosine kinase activity"/>
    <property type="evidence" value="ECO:0007669"/>
    <property type="project" value="InterPro"/>
</dbReference>
<feature type="transmembrane region" description="Helical" evidence="14">
    <location>
        <begin position="508"/>
        <end position="534"/>
    </location>
</feature>
<evidence type="ECO:0000256" key="9">
    <source>
        <dbReference type="ARBA" id="ARBA00022989"/>
    </source>
</evidence>
<dbReference type="GO" id="GO:0004674">
    <property type="term" value="F:protein serine/threonine kinase activity"/>
    <property type="evidence" value="ECO:0007669"/>
    <property type="project" value="UniProtKB-KW"/>
</dbReference>
<keyword evidence="17" id="KW-1185">Reference proteome</keyword>
<evidence type="ECO:0000256" key="6">
    <source>
        <dbReference type="ARBA" id="ARBA00022741"/>
    </source>
</evidence>
<dbReference type="Gramene" id="Manes.01G094800.1.v8.1">
    <property type="protein sequence ID" value="Manes.01G094800.1.v8.1.CDS.1"/>
    <property type="gene ID" value="Manes.01G094800.v8.1"/>
</dbReference>
<dbReference type="Pfam" id="PF12819">
    <property type="entry name" value="Malectin_like"/>
    <property type="match status" value="1"/>
</dbReference>
<dbReference type="FunFam" id="3.30.200.20:FF:000039">
    <property type="entry name" value="receptor-like protein kinase FERONIA"/>
    <property type="match status" value="1"/>
</dbReference>
<dbReference type="GO" id="GO:0010038">
    <property type="term" value="P:response to metal ion"/>
    <property type="evidence" value="ECO:0007669"/>
    <property type="project" value="UniProtKB-ARBA"/>
</dbReference>
<evidence type="ECO:0000256" key="1">
    <source>
        <dbReference type="ARBA" id="ARBA00004479"/>
    </source>
</evidence>
<proteinExistence type="predicted"/>
<dbReference type="PROSITE" id="PS50011">
    <property type="entry name" value="PROTEIN_KINASE_DOM"/>
    <property type="match status" value="1"/>
</dbReference>
<feature type="domain" description="Protein kinase" evidence="15">
    <location>
        <begin position="567"/>
        <end position="844"/>
    </location>
</feature>
<protein>
    <recommendedName>
        <fullName evidence="15">Protein kinase domain-containing protein</fullName>
    </recommendedName>
</protein>
<dbReference type="Pfam" id="PF07714">
    <property type="entry name" value="PK_Tyr_Ser-Thr"/>
    <property type="match status" value="1"/>
</dbReference>
<evidence type="ECO:0000256" key="10">
    <source>
        <dbReference type="ARBA" id="ARBA00023136"/>
    </source>
</evidence>
<dbReference type="SUPFAM" id="SSF56112">
    <property type="entry name" value="Protein kinase-like (PK-like)"/>
    <property type="match status" value="1"/>
</dbReference>
<comment type="caution">
    <text evidence="16">The sequence shown here is derived from an EMBL/GenBank/DDBJ whole genome shotgun (WGS) entry which is preliminary data.</text>
</comment>
<dbReference type="Gene3D" id="2.60.120.430">
    <property type="entry name" value="Galactose-binding lectin"/>
    <property type="match status" value="2"/>
</dbReference>
<dbReference type="Gene3D" id="3.30.200.20">
    <property type="entry name" value="Phosphorylase Kinase, domain 1"/>
    <property type="match status" value="1"/>
</dbReference>
<dbReference type="FunFam" id="2.60.120.430:FF:000003">
    <property type="entry name" value="FERONIA receptor-like kinase"/>
    <property type="match status" value="1"/>
</dbReference>
<dbReference type="AlphaFoldDB" id="A0A2C9WJC2"/>
<keyword evidence="3" id="KW-0808">Transferase</keyword>
<evidence type="ECO:0000256" key="2">
    <source>
        <dbReference type="ARBA" id="ARBA00022527"/>
    </source>
</evidence>
<comment type="subcellular location">
    <subcellularLocation>
        <location evidence="1">Membrane</location>
        <topology evidence="1">Single-pass type I membrane protein</topology>
    </subcellularLocation>
</comment>
<evidence type="ECO:0000256" key="8">
    <source>
        <dbReference type="ARBA" id="ARBA00022840"/>
    </source>
</evidence>
<keyword evidence="10 14" id="KW-0472">Membrane</keyword>
<dbReference type="Gene3D" id="1.10.510.10">
    <property type="entry name" value="Transferase(Phosphotransferase) domain 1"/>
    <property type="match status" value="1"/>
</dbReference>
<dbReference type="InterPro" id="IPR011009">
    <property type="entry name" value="Kinase-like_dom_sf"/>
</dbReference>
<keyword evidence="8 12" id="KW-0067">ATP-binding</keyword>
<feature type="transmembrane region" description="Helical" evidence="14">
    <location>
        <begin position="90"/>
        <end position="108"/>
    </location>
</feature>
<dbReference type="FunFam" id="2.60.120.430:FF:000007">
    <property type="entry name" value="FERONIA receptor-like kinase"/>
    <property type="match status" value="1"/>
</dbReference>
<reference evidence="17" key="1">
    <citation type="journal article" date="2016" name="Nat. Biotechnol.">
        <title>Sequencing wild and cultivated cassava and related species reveals extensive interspecific hybridization and genetic diversity.</title>
        <authorList>
            <person name="Bredeson J.V."/>
            <person name="Lyons J.B."/>
            <person name="Prochnik S.E."/>
            <person name="Wu G.A."/>
            <person name="Ha C.M."/>
            <person name="Edsinger-Gonzales E."/>
            <person name="Grimwood J."/>
            <person name="Schmutz J."/>
            <person name="Rabbi I.Y."/>
            <person name="Egesi C."/>
            <person name="Nauluvula P."/>
            <person name="Lebot V."/>
            <person name="Ndunguru J."/>
            <person name="Mkamilo G."/>
            <person name="Bart R.S."/>
            <person name="Setter T.L."/>
            <person name="Gleadow R.M."/>
            <person name="Kulakow P."/>
            <person name="Ferguson M.E."/>
            <person name="Rounsley S."/>
            <person name="Rokhsar D.S."/>
        </authorList>
    </citation>
    <scope>NUCLEOTIDE SEQUENCE [LARGE SCALE GENOMIC DNA]</scope>
    <source>
        <strain evidence="17">cv. AM560-2</strain>
    </source>
</reference>
<dbReference type="FunFam" id="1.10.510.10:FF:000252">
    <property type="entry name" value="Receptor-like protein kinase FERONIA"/>
    <property type="match status" value="1"/>
</dbReference>